<keyword evidence="3" id="KW-0813">Transport</keyword>
<dbReference type="InterPro" id="IPR050681">
    <property type="entry name" value="CDF/SLC30A"/>
</dbReference>
<feature type="transmembrane region" description="Helical" evidence="9">
    <location>
        <begin position="183"/>
        <end position="205"/>
    </location>
</feature>
<evidence type="ECO:0000256" key="5">
    <source>
        <dbReference type="ARBA" id="ARBA00022906"/>
    </source>
</evidence>
<evidence type="ECO:0000256" key="6">
    <source>
        <dbReference type="ARBA" id="ARBA00022989"/>
    </source>
</evidence>
<evidence type="ECO:0000256" key="4">
    <source>
        <dbReference type="ARBA" id="ARBA00022692"/>
    </source>
</evidence>
<evidence type="ECO:0000256" key="7">
    <source>
        <dbReference type="ARBA" id="ARBA00023065"/>
    </source>
</evidence>
<name>A0A916YM89_9SPHN</name>
<feature type="transmembrane region" description="Helical" evidence="9">
    <location>
        <begin position="22"/>
        <end position="42"/>
    </location>
</feature>
<dbReference type="InterPro" id="IPR002524">
    <property type="entry name" value="Cation_efflux"/>
</dbReference>
<gene>
    <name evidence="12" type="primary">czcD</name>
    <name evidence="12" type="ORF">GCM10010989_26780</name>
</gene>
<keyword evidence="13" id="KW-1185">Reference proteome</keyword>
<dbReference type="PANTHER" id="PTHR11562:SF17">
    <property type="entry name" value="RE54080P-RELATED"/>
    <property type="match status" value="1"/>
</dbReference>
<keyword evidence="8 9" id="KW-0472">Membrane</keyword>
<feature type="domain" description="Cation efflux protein transmembrane" evidence="10">
    <location>
        <begin position="22"/>
        <end position="213"/>
    </location>
</feature>
<evidence type="ECO:0000259" key="10">
    <source>
        <dbReference type="Pfam" id="PF01545"/>
    </source>
</evidence>
<organism evidence="12 13">
    <name type="scientific">Croceicoccus pelagius</name>
    <dbReference type="NCBI Taxonomy" id="1703341"/>
    <lineage>
        <taxon>Bacteria</taxon>
        <taxon>Pseudomonadati</taxon>
        <taxon>Pseudomonadota</taxon>
        <taxon>Alphaproteobacteria</taxon>
        <taxon>Sphingomonadales</taxon>
        <taxon>Erythrobacteraceae</taxon>
        <taxon>Croceicoccus</taxon>
    </lineage>
</organism>
<reference evidence="12 13" key="1">
    <citation type="journal article" date="2014" name="Int. J. Syst. Evol. Microbiol.">
        <title>Complete genome sequence of Corynebacterium casei LMG S-19264T (=DSM 44701T), isolated from a smear-ripened cheese.</title>
        <authorList>
            <consortium name="US DOE Joint Genome Institute (JGI-PGF)"/>
            <person name="Walter F."/>
            <person name="Albersmeier A."/>
            <person name="Kalinowski J."/>
            <person name="Ruckert C."/>
        </authorList>
    </citation>
    <scope>NUCLEOTIDE SEQUENCE [LARGE SCALE GENOMIC DNA]</scope>
    <source>
        <strain evidence="12 13">CGMCC 1.15358</strain>
    </source>
</reference>
<dbReference type="Pfam" id="PF16916">
    <property type="entry name" value="ZT_dimer"/>
    <property type="match status" value="1"/>
</dbReference>
<evidence type="ECO:0000256" key="1">
    <source>
        <dbReference type="ARBA" id="ARBA00004141"/>
    </source>
</evidence>
<comment type="similarity">
    <text evidence="2">Belongs to the cation diffusion facilitator (CDF) transporter (TC 2.A.4) family. SLC30A subfamily.</text>
</comment>
<evidence type="ECO:0000256" key="8">
    <source>
        <dbReference type="ARBA" id="ARBA00023136"/>
    </source>
</evidence>
<protein>
    <submittedName>
        <fullName evidence="12">Cation efflux system protein</fullName>
    </submittedName>
</protein>
<dbReference type="Gene3D" id="1.20.1510.10">
    <property type="entry name" value="Cation efflux protein transmembrane domain"/>
    <property type="match status" value="1"/>
</dbReference>
<feature type="transmembrane region" description="Helical" evidence="9">
    <location>
        <begin position="123"/>
        <end position="145"/>
    </location>
</feature>
<dbReference type="SUPFAM" id="SSF161111">
    <property type="entry name" value="Cation efflux protein transmembrane domain-like"/>
    <property type="match status" value="1"/>
</dbReference>
<proteinExistence type="inferred from homology"/>
<accession>A0A916YM89</accession>
<keyword evidence="7" id="KW-0406">Ion transport</keyword>
<keyword evidence="5" id="KW-0862">Zinc</keyword>
<dbReference type="GO" id="GO:0005385">
    <property type="term" value="F:zinc ion transmembrane transporter activity"/>
    <property type="evidence" value="ECO:0007669"/>
    <property type="project" value="TreeGrafter"/>
</dbReference>
<feature type="domain" description="Cation efflux protein cytoplasmic" evidence="11">
    <location>
        <begin position="218"/>
        <end position="288"/>
    </location>
</feature>
<comment type="caution">
    <text evidence="12">The sequence shown here is derived from an EMBL/GenBank/DDBJ whole genome shotgun (WGS) entry which is preliminary data.</text>
</comment>
<dbReference type="SUPFAM" id="SSF160240">
    <property type="entry name" value="Cation efflux protein cytoplasmic domain-like"/>
    <property type="match status" value="1"/>
</dbReference>
<keyword evidence="4 9" id="KW-0812">Transmembrane</keyword>
<keyword evidence="5" id="KW-0864">Zinc transport</keyword>
<evidence type="ECO:0000256" key="9">
    <source>
        <dbReference type="SAM" id="Phobius"/>
    </source>
</evidence>
<keyword evidence="6 9" id="KW-1133">Transmembrane helix</keyword>
<sequence>MAQSGGHAGHSHGEESMSDGRLVLAVALNVLLTVAQIIGGILSGSLALIADALHNFSDAASLGLALFARRIGRRPADKLMTFGYARAEVVAALINLTTLLIIGFYLLVEAINRFADPQPVEGWTVIWVAGIALVIDVVTAVMVYASSKNSLNMKAAFLHNVSDALASVGVIVAGVLILRYELYIADLIITVVIAAYVIWQGVTLLPRTVRLLMGAVPGESEFDRIVSDLRDTEGVADVHHVHVWSISEHYRALEAHIVPAESSLQAFEDVKARARGMLETQHAIAHATFEACLAAECDPDMIPDHQVEKNHHHDHDHDH</sequence>
<dbReference type="AlphaFoldDB" id="A0A916YM89"/>
<dbReference type="InterPro" id="IPR027470">
    <property type="entry name" value="Cation_efflux_CTD"/>
</dbReference>
<feature type="transmembrane region" description="Helical" evidence="9">
    <location>
        <begin position="89"/>
        <end position="108"/>
    </location>
</feature>
<dbReference type="GO" id="GO:0005886">
    <property type="term" value="C:plasma membrane"/>
    <property type="evidence" value="ECO:0007669"/>
    <property type="project" value="TreeGrafter"/>
</dbReference>
<dbReference type="Pfam" id="PF01545">
    <property type="entry name" value="Cation_efflux"/>
    <property type="match status" value="1"/>
</dbReference>
<dbReference type="InterPro" id="IPR027469">
    <property type="entry name" value="Cation_efflux_TMD_sf"/>
</dbReference>
<dbReference type="PANTHER" id="PTHR11562">
    <property type="entry name" value="CATION EFFLUX PROTEIN/ ZINC TRANSPORTER"/>
    <property type="match status" value="1"/>
</dbReference>
<feature type="transmembrane region" description="Helical" evidence="9">
    <location>
        <begin position="157"/>
        <end position="177"/>
    </location>
</feature>
<dbReference type="InterPro" id="IPR058533">
    <property type="entry name" value="Cation_efflux_TM"/>
</dbReference>
<evidence type="ECO:0000256" key="3">
    <source>
        <dbReference type="ARBA" id="ARBA00022448"/>
    </source>
</evidence>
<evidence type="ECO:0000259" key="11">
    <source>
        <dbReference type="Pfam" id="PF16916"/>
    </source>
</evidence>
<comment type="subcellular location">
    <subcellularLocation>
        <location evidence="1">Membrane</location>
        <topology evidence="1">Multi-pass membrane protein</topology>
    </subcellularLocation>
</comment>
<dbReference type="NCBIfam" id="TIGR01297">
    <property type="entry name" value="CDF"/>
    <property type="match status" value="1"/>
</dbReference>
<evidence type="ECO:0000256" key="2">
    <source>
        <dbReference type="ARBA" id="ARBA00008873"/>
    </source>
</evidence>
<evidence type="ECO:0000313" key="13">
    <source>
        <dbReference type="Proteomes" id="UP000598997"/>
    </source>
</evidence>
<dbReference type="EMBL" id="BMIO01000009">
    <property type="protein sequence ID" value="GGD51301.1"/>
    <property type="molecule type" value="Genomic_DNA"/>
</dbReference>
<dbReference type="InterPro" id="IPR036837">
    <property type="entry name" value="Cation_efflux_CTD_sf"/>
</dbReference>
<dbReference type="RefSeq" id="WP_066761535.1">
    <property type="nucleotide sequence ID" value="NZ_LYWY01000014.1"/>
</dbReference>
<evidence type="ECO:0000313" key="12">
    <source>
        <dbReference type="EMBL" id="GGD51301.1"/>
    </source>
</evidence>
<feature type="transmembrane region" description="Helical" evidence="9">
    <location>
        <begin position="48"/>
        <end position="68"/>
    </location>
</feature>
<dbReference type="Proteomes" id="UP000598997">
    <property type="component" value="Unassembled WGS sequence"/>
</dbReference>